<proteinExistence type="predicted"/>
<protein>
    <submittedName>
        <fullName evidence="1">Uncharacterized protein</fullName>
    </submittedName>
</protein>
<evidence type="ECO:0000313" key="1">
    <source>
        <dbReference type="EMBL" id="OCL27781.1"/>
    </source>
</evidence>
<accession>A0A1C0ABP0</accession>
<evidence type="ECO:0000313" key="2">
    <source>
        <dbReference type="Proteomes" id="UP000093514"/>
    </source>
</evidence>
<gene>
    <name evidence="1" type="ORF">U472_04310</name>
</gene>
<dbReference type="AlphaFoldDB" id="A0A1C0ABP0"/>
<comment type="caution">
    <text evidence="1">The sequence shown here is derived from an EMBL/GenBank/DDBJ whole genome shotgun (WGS) entry which is preliminary data.</text>
</comment>
<reference evidence="1 2" key="2">
    <citation type="submission" date="2016-08" db="EMBL/GenBank/DDBJ databases">
        <title>Orenia metallireducens sp. nov. strain Z6, a Novel Metal-reducing Firmicute from the Deep Subsurface.</title>
        <authorList>
            <person name="Maxim B.I."/>
            <person name="Kenneth K."/>
            <person name="Flynn T.M."/>
            <person name="Oloughlin E.J."/>
            <person name="Locke R.A."/>
            <person name="Weber J.R."/>
            <person name="Egan S.M."/>
            <person name="Mackie R.I."/>
            <person name="Cann I.K."/>
        </authorList>
    </citation>
    <scope>NUCLEOTIDE SEQUENCE [LARGE SCALE GENOMIC DNA]</scope>
    <source>
        <strain evidence="1 2">Z6</strain>
    </source>
</reference>
<name>A0A1C0ABP0_9FIRM</name>
<keyword evidence="2" id="KW-1185">Reference proteome</keyword>
<dbReference type="RefSeq" id="WP_068715869.1">
    <property type="nucleotide sequence ID" value="NZ_LWDV01000007.1"/>
</dbReference>
<reference evidence="2" key="1">
    <citation type="submission" date="2016-07" db="EMBL/GenBank/DDBJ databases">
        <authorList>
            <person name="Florea S."/>
            <person name="Webb J.S."/>
            <person name="Jaromczyk J."/>
            <person name="Schardl C.L."/>
        </authorList>
    </citation>
    <scope>NUCLEOTIDE SEQUENCE [LARGE SCALE GENOMIC DNA]</scope>
    <source>
        <strain evidence="2">Z6</strain>
    </source>
</reference>
<sequence length="102" mass="12044">MLEFFRIYFVTRVKSNTKIEIINPVDLNTKDKESNILLDADVMLGDHTSKTRMKHEMRLVRVKTIDRDNKEKIIDILNNRFDLEAHIIAKSYKKTLGNRVIL</sequence>
<organism evidence="1 2">
    <name type="scientific">Orenia metallireducens</name>
    <dbReference type="NCBI Taxonomy" id="1413210"/>
    <lineage>
        <taxon>Bacteria</taxon>
        <taxon>Bacillati</taxon>
        <taxon>Bacillota</taxon>
        <taxon>Clostridia</taxon>
        <taxon>Halanaerobiales</taxon>
        <taxon>Halobacteroidaceae</taxon>
        <taxon>Orenia</taxon>
    </lineage>
</organism>
<dbReference type="EMBL" id="LWDV01000007">
    <property type="protein sequence ID" value="OCL27781.1"/>
    <property type="molecule type" value="Genomic_DNA"/>
</dbReference>
<dbReference type="Proteomes" id="UP000093514">
    <property type="component" value="Unassembled WGS sequence"/>
</dbReference>